<reference evidence="2 3" key="1">
    <citation type="submission" date="2016-03" db="EMBL/GenBank/DDBJ databases">
        <title>Genome sequence of Mycoplasma gallinarum strain Mgn_IPT.</title>
        <authorList>
            <person name="Yacoub E."/>
            <person name="Sirand-Pugnet P."/>
            <person name="Barre A."/>
            <person name="Maurier F."/>
            <person name="Blanchard A."/>
            <person name="Ben Abdelmoumen B.M."/>
        </authorList>
    </citation>
    <scope>NUCLEOTIDE SEQUENCE [LARGE SCALE GENOMIC DNA]</scope>
    <source>
        <strain evidence="2 3">Mgn_IPT</strain>
    </source>
</reference>
<protein>
    <submittedName>
        <fullName evidence="2">Putative O-methyltransferase</fullName>
    </submittedName>
</protein>
<dbReference type="InterPro" id="IPR002052">
    <property type="entry name" value="DNA_methylase_N6_adenine_CS"/>
</dbReference>
<dbReference type="CDD" id="cd02440">
    <property type="entry name" value="AdoMet_MTases"/>
    <property type="match status" value="1"/>
</dbReference>
<dbReference type="PANTHER" id="PTHR47739">
    <property type="entry name" value="TRNA1(VAL) (ADENINE(37)-N6)-METHYLTRANSFERASE"/>
    <property type="match status" value="1"/>
</dbReference>
<evidence type="ECO:0000313" key="3">
    <source>
        <dbReference type="Proteomes" id="UP000076983"/>
    </source>
</evidence>
<keyword evidence="2" id="KW-0808">Transferase</keyword>
<name>A0A168RFX3_9BACT</name>
<dbReference type="AlphaFoldDB" id="A0A168RFX3"/>
<comment type="caution">
    <text evidence="2">The sequence shown here is derived from an EMBL/GenBank/DDBJ whole genome shotgun (WGS) entry which is preliminary data.</text>
</comment>
<proteinExistence type="predicted"/>
<sequence length="266" mass="31470">MKQEEIILKRNLIKNSLGFDSELFVYQDKTMFNYSVDTIMLGNFVSLNRKVKKMLEIGTNNGALSIFISERFSELKIDAIEIQSEAIEVAKINVEINNKQQQINLINDDFNLFWIKKVKDEHFKKYDSIVCNPPFYRVDKTKISKKISEQFLIATHEIKLTLEQLIYGASKIIEQKGYFTVVIPVERMIDCTFLMRKYNFEPKRIQFILPRMQDQPKLVLIEARYQAGWGTKFLPNLYLHDPNNLTEHLYRKEIKELYKPKKVITK</sequence>
<dbReference type="InterPro" id="IPR007848">
    <property type="entry name" value="Small_mtfrase_dom"/>
</dbReference>
<dbReference type="Proteomes" id="UP000076983">
    <property type="component" value="Unassembled WGS sequence"/>
</dbReference>
<dbReference type="Gene3D" id="3.40.50.150">
    <property type="entry name" value="Vaccinia Virus protein VP39"/>
    <property type="match status" value="1"/>
</dbReference>
<evidence type="ECO:0000313" key="2">
    <source>
        <dbReference type="EMBL" id="OAB48944.1"/>
    </source>
</evidence>
<dbReference type="GO" id="GO:0032259">
    <property type="term" value="P:methylation"/>
    <property type="evidence" value="ECO:0007669"/>
    <property type="project" value="UniProtKB-KW"/>
</dbReference>
<dbReference type="GO" id="GO:0003676">
    <property type="term" value="F:nucleic acid binding"/>
    <property type="evidence" value="ECO:0007669"/>
    <property type="project" value="InterPro"/>
</dbReference>
<dbReference type="GO" id="GO:0008170">
    <property type="term" value="F:N-methyltransferase activity"/>
    <property type="evidence" value="ECO:0007669"/>
    <property type="project" value="UniProtKB-ARBA"/>
</dbReference>
<dbReference type="OrthoDB" id="9777257at2"/>
<gene>
    <name evidence="2" type="ORF">MGALLINA_02740</name>
</gene>
<dbReference type="PATRIC" id="fig|29557.3.peg.258"/>
<organism evidence="2 3">
    <name type="scientific">Mycoplasmopsis gallinarum</name>
    <dbReference type="NCBI Taxonomy" id="29557"/>
    <lineage>
        <taxon>Bacteria</taxon>
        <taxon>Bacillati</taxon>
        <taxon>Mycoplasmatota</taxon>
        <taxon>Mycoplasmoidales</taxon>
        <taxon>Metamycoplasmataceae</taxon>
        <taxon>Mycoplasmopsis</taxon>
    </lineage>
</organism>
<keyword evidence="2" id="KW-0489">Methyltransferase</keyword>
<dbReference type="PROSITE" id="PS00092">
    <property type="entry name" value="N6_MTASE"/>
    <property type="match status" value="1"/>
</dbReference>
<dbReference type="RefSeq" id="WP_063626069.1">
    <property type="nucleotide sequence ID" value="NZ_LVLH01000028.1"/>
</dbReference>
<dbReference type="Pfam" id="PF05175">
    <property type="entry name" value="MTS"/>
    <property type="match status" value="1"/>
</dbReference>
<keyword evidence="3" id="KW-1185">Reference proteome</keyword>
<feature type="domain" description="Methyltransferase small" evidence="1">
    <location>
        <begin position="50"/>
        <end position="152"/>
    </location>
</feature>
<dbReference type="SUPFAM" id="SSF53335">
    <property type="entry name" value="S-adenosyl-L-methionine-dependent methyltransferases"/>
    <property type="match status" value="1"/>
</dbReference>
<dbReference type="InterPro" id="IPR029063">
    <property type="entry name" value="SAM-dependent_MTases_sf"/>
</dbReference>
<dbReference type="GO" id="GO:0008757">
    <property type="term" value="F:S-adenosylmethionine-dependent methyltransferase activity"/>
    <property type="evidence" value="ECO:0007669"/>
    <property type="project" value="UniProtKB-ARBA"/>
</dbReference>
<accession>A0A168RFX3</accession>
<dbReference type="EMBL" id="LVLH01000028">
    <property type="protein sequence ID" value="OAB48944.1"/>
    <property type="molecule type" value="Genomic_DNA"/>
</dbReference>
<dbReference type="PANTHER" id="PTHR47739:SF1">
    <property type="entry name" value="TRNA1(VAL) (ADENINE(37)-N6)-METHYLTRANSFERASE"/>
    <property type="match status" value="1"/>
</dbReference>
<evidence type="ECO:0000259" key="1">
    <source>
        <dbReference type="Pfam" id="PF05175"/>
    </source>
</evidence>
<dbReference type="InterPro" id="IPR050210">
    <property type="entry name" value="tRNA_Adenine-N(6)_MTase"/>
</dbReference>
<dbReference type="STRING" id="29557.MGALLINA_02740"/>